<evidence type="ECO:0000256" key="6">
    <source>
        <dbReference type="SAM" id="MobiDB-lite"/>
    </source>
</evidence>
<reference evidence="7 8" key="1">
    <citation type="submission" date="2021-06" db="EMBL/GenBank/DDBJ databases">
        <title>Bacillus sp. RD4P76, an endophyte from a halophyte.</title>
        <authorList>
            <person name="Sun J.-Q."/>
        </authorList>
    </citation>
    <scope>NUCLEOTIDE SEQUENCE [LARGE SCALE GENOMIC DNA]</scope>
    <source>
        <strain evidence="7 8">JCM 17098</strain>
    </source>
</reference>
<dbReference type="PIRSF" id="PIRSF019345">
    <property type="entry name" value="ScpB"/>
    <property type="match status" value="1"/>
</dbReference>
<comment type="subunit">
    <text evidence="5">Homodimer. Homodimerization may be required to stabilize the binding of ScpA to the Smc head domains. Component of a cohesin-like complex composed of ScpA, ScpB and the Smc homodimer, in which ScpA and ScpB bind to the head domain of Smc. The presence of the three proteins is required for the association of the complex with DNA.</text>
</comment>
<accession>A0ABS6K041</accession>
<dbReference type="Pfam" id="PF04079">
    <property type="entry name" value="SMC_ScpB"/>
    <property type="match status" value="1"/>
</dbReference>
<dbReference type="InterPro" id="IPR036390">
    <property type="entry name" value="WH_DNA-bd_sf"/>
</dbReference>
<comment type="similarity">
    <text evidence="5">Belongs to the ScpB family.</text>
</comment>
<keyword evidence="8" id="KW-1185">Reference proteome</keyword>
<sequence>MKSHEIKAVIEGLLFVSGEEGLDIKQIMDVLQIDKKTAKFYLAELMEAYASNSRGIQLVEVAGGYQLTTKPEHSLYFKRLVQAPSSTTLSQAALETLAIVAYRQPISRLEIEDIRGVKTERPIRTLAAKGLIKEVGRAEGAGRAILYGTTKEFLDQFGLRSIGELPPLPETVAEEEVEEEVDLFFSKFQEQLASAKQEEVMEQPEAVEGKEKIDG</sequence>
<comment type="subcellular location">
    <subcellularLocation>
        <location evidence="5">Cytoplasm</location>
    </subcellularLocation>
    <text evidence="5">Associated with two foci at the outer edges of the nucleoid region in young cells, and at four foci within both cell halves in older cells.</text>
</comment>
<dbReference type="HAMAP" id="MF_01804">
    <property type="entry name" value="ScpB"/>
    <property type="match status" value="1"/>
</dbReference>
<evidence type="ECO:0000313" key="7">
    <source>
        <dbReference type="EMBL" id="MBU9724015.1"/>
    </source>
</evidence>
<keyword evidence="1 5" id="KW-0963">Cytoplasm</keyword>
<name>A0ABS6K041_9BACI</name>
<proteinExistence type="inferred from homology"/>
<dbReference type="NCBIfam" id="TIGR00281">
    <property type="entry name" value="SMC-Scp complex subunit ScpB"/>
    <property type="match status" value="1"/>
</dbReference>
<comment type="function">
    <text evidence="5">Participates in chromosomal partition during cell division. May act via the formation of a condensin-like complex containing Smc and ScpA that pull DNA away from mid-cell into both cell halves.</text>
</comment>
<dbReference type="Gene3D" id="1.10.10.10">
    <property type="entry name" value="Winged helix-like DNA-binding domain superfamily/Winged helix DNA-binding domain"/>
    <property type="match status" value="2"/>
</dbReference>
<protein>
    <recommendedName>
        <fullName evidence="5">Segregation and condensation protein B</fullName>
    </recommendedName>
</protein>
<evidence type="ECO:0000256" key="4">
    <source>
        <dbReference type="ARBA" id="ARBA00023306"/>
    </source>
</evidence>
<evidence type="ECO:0000256" key="2">
    <source>
        <dbReference type="ARBA" id="ARBA00022618"/>
    </source>
</evidence>
<evidence type="ECO:0000256" key="1">
    <source>
        <dbReference type="ARBA" id="ARBA00022490"/>
    </source>
</evidence>
<evidence type="ECO:0000313" key="8">
    <source>
        <dbReference type="Proteomes" id="UP000790580"/>
    </source>
</evidence>
<evidence type="ECO:0000256" key="3">
    <source>
        <dbReference type="ARBA" id="ARBA00022829"/>
    </source>
</evidence>
<dbReference type="PANTHER" id="PTHR34298">
    <property type="entry name" value="SEGREGATION AND CONDENSATION PROTEIN B"/>
    <property type="match status" value="1"/>
</dbReference>
<keyword evidence="4 5" id="KW-0131">Cell cycle</keyword>
<evidence type="ECO:0000256" key="5">
    <source>
        <dbReference type="HAMAP-Rule" id="MF_01804"/>
    </source>
</evidence>
<dbReference type="RefSeq" id="WP_088075025.1">
    <property type="nucleotide sequence ID" value="NZ_JAHQCR010000088.1"/>
</dbReference>
<organism evidence="7 8">
    <name type="scientific">Evansella alkalicola</name>
    <dbReference type="NCBI Taxonomy" id="745819"/>
    <lineage>
        <taxon>Bacteria</taxon>
        <taxon>Bacillati</taxon>
        <taxon>Bacillota</taxon>
        <taxon>Bacilli</taxon>
        <taxon>Bacillales</taxon>
        <taxon>Bacillaceae</taxon>
        <taxon>Evansella</taxon>
    </lineage>
</organism>
<dbReference type="Proteomes" id="UP000790580">
    <property type="component" value="Unassembled WGS sequence"/>
</dbReference>
<gene>
    <name evidence="5 7" type="primary">scpB</name>
    <name evidence="7" type="ORF">KS407_21560</name>
</gene>
<dbReference type="SUPFAM" id="SSF46785">
    <property type="entry name" value="Winged helix' DNA-binding domain"/>
    <property type="match status" value="2"/>
</dbReference>
<dbReference type="InterPro" id="IPR036388">
    <property type="entry name" value="WH-like_DNA-bd_sf"/>
</dbReference>
<keyword evidence="3 5" id="KW-0159">Chromosome partition</keyword>
<comment type="caution">
    <text evidence="7">The sequence shown here is derived from an EMBL/GenBank/DDBJ whole genome shotgun (WGS) entry which is preliminary data.</text>
</comment>
<dbReference type="PANTHER" id="PTHR34298:SF2">
    <property type="entry name" value="SEGREGATION AND CONDENSATION PROTEIN B"/>
    <property type="match status" value="1"/>
</dbReference>
<dbReference type="InterPro" id="IPR005234">
    <property type="entry name" value="ScpB_csome_segregation"/>
</dbReference>
<keyword evidence="2 5" id="KW-0132">Cell division</keyword>
<dbReference type="EMBL" id="JAHQCR010000088">
    <property type="protein sequence ID" value="MBU9724015.1"/>
    <property type="molecule type" value="Genomic_DNA"/>
</dbReference>
<feature type="region of interest" description="Disordered" evidence="6">
    <location>
        <begin position="195"/>
        <end position="215"/>
    </location>
</feature>